<dbReference type="PANTHER" id="PTHR28037:SF1">
    <property type="entry name" value="ALCOHOL O-ACETYLTRANSFERASE 1-RELATED"/>
    <property type="match status" value="1"/>
</dbReference>
<evidence type="ECO:0000313" key="2">
    <source>
        <dbReference type="Proteomes" id="UP001642482"/>
    </source>
</evidence>
<dbReference type="Gene3D" id="3.30.559.10">
    <property type="entry name" value="Chloramphenicol acetyltransferase-like domain"/>
    <property type="match status" value="1"/>
</dbReference>
<dbReference type="InterPro" id="IPR010828">
    <property type="entry name" value="Atf2/Sli1-like"/>
</dbReference>
<comment type="caution">
    <text evidence="1">The sequence shown here is derived from an EMBL/GenBank/DDBJ whole genome shotgun (WGS) entry which is preliminary data.</text>
</comment>
<gene>
    <name evidence="1" type="ORF">SEUCBS140593_008654</name>
</gene>
<evidence type="ECO:0000313" key="1">
    <source>
        <dbReference type="EMBL" id="CAK7233593.1"/>
    </source>
</evidence>
<dbReference type="Gene3D" id="3.30.559.30">
    <property type="entry name" value="Nonribosomal peptide synthetase, condensation domain"/>
    <property type="match status" value="1"/>
</dbReference>
<dbReference type="Proteomes" id="UP001642482">
    <property type="component" value="Unassembled WGS sequence"/>
</dbReference>
<protein>
    <recommendedName>
        <fullName evidence="3">Alcohol acetyltransferase</fullName>
    </recommendedName>
</protein>
<organism evidence="1 2">
    <name type="scientific">Sporothrix eucalyptigena</name>
    <dbReference type="NCBI Taxonomy" id="1812306"/>
    <lineage>
        <taxon>Eukaryota</taxon>
        <taxon>Fungi</taxon>
        <taxon>Dikarya</taxon>
        <taxon>Ascomycota</taxon>
        <taxon>Pezizomycotina</taxon>
        <taxon>Sordariomycetes</taxon>
        <taxon>Sordariomycetidae</taxon>
        <taxon>Ophiostomatales</taxon>
        <taxon>Ophiostomataceae</taxon>
        <taxon>Sporothrix</taxon>
    </lineage>
</organism>
<name>A0ABP0CND1_9PEZI</name>
<dbReference type="SUPFAM" id="SSF52777">
    <property type="entry name" value="CoA-dependent acyltransferases"/>
    <property type="match status" value="1"/>
</dbReference>
<accession>A0ABP0CND1</accession>
<dbReference type="InterPro" id="IPR052058">
    <property type="entry name" value="Alcohol_O-acetyltransferase"/>
</dbReference>
<dbReference type="EMBL" id="CAWUHD010000123">
    <property type="protein sequence ID" value="CAK7233593.1"/>
    <property type="molecule type" value="Genomic_DNA"/>
</dbReference>
<dbReference type="InterPro" id="IPR023213">
    <property type="entry name" value="CAT-like_dom_sf"/>
</dbReference>
<keyword evidence="2" id="KW-1185">Reference proteome</keyword>
<proteinExistence type="predicted"/>
<reference evidence="1 2" key="1">
    <citation type="submission" date="2024-01" db="EMBL/GenBank/DDBJ databases">
        <authorList>
            <person name="Allen C."/>
            <person name="Tagirdzhanova G."/>
        </authorList>
    </citation>
    <scope>NUCLEOTIDE SEQUENCE [LARGE SCALE GENOMIC DNA]</scope>
</reference>
<evidence type="ECO:0008006" key="3">
    <source>
        <dbReference type="Google" id="ProtNLM"/>
    </source>
</evidence>
<dbReference type="PANTHER" id="PTHR28037">
    <property type="entry name" value="ALCOHOL O-ACETYLTRANSFERASE 1-RELATED"/>
    <property type="match status" value="1"/>
</dbReference>
<sequence length="504" mass="56036">MALPRTVLRPLGGYEMYSSSRHSLGLYENVITVCRYTLPAGQSETQVKASIRQAVTTHFLEKLPALRVGISGEETKKPEFVSLPLLDLNDHLEWVSRTPGLASDEYDAQLMRELERENARPWLDVETHSPWRVVVYLNTTDGWADVAFALHHALGDGKSGLIYHGLLVDELNSQTVSVEVDEKEGSTVFEFTEQPELVPSQETLVKFTFGWTYLVGTLWKEMGPAWLTGAPKHEAYTGPRVSLEPKLKGYLRIFHLAPEHAAALLAGCREHKITLTALVHGLLMVLFARRFPADVAKAFSCSMPISMRPYIQKPAGMTLDVNRNMANLVSAHSFSYQEDSIADGRDVASTAAEDDEKVWRAAALLSTSLKERLANVTENNILGLMGWINDWHGWWTRHEGKVRDGTWAVSNTGSIPATGEVPVGAPAPQWKRTRNFYTQSSLGKDSLINVNVGGVRGGEMSFIVAWHHGVVKEEFADKFANDLHACLENYGKTGHFSVPNRLSE</sequence>
<dbReference type="Pfam" id="PF07247">
    <property type="entry name" value="AATase"/>
    <property type="match status" value="1"/>
</dbReference>